<dbReference type="EMBL" id="QMIF01000009">
    <property type="protein sequence ID" value="TVM32799.1"/>
    <property type="molecule type" value="Genomic_DNA"/>
</dbReference>
<keyword evidence="5" id="KW-1185">Reference proteome</keyword>
<feature type="transmembrane region" description="Helical" evidence="1">
    <location>
        <begin position="43"/>
        <end position="63"/>
    </location>
</feature>
<keyword evidence="1" id="KW-0472">Membrane</keyword>
<dbReference type="AlphaFoldDB" id="A0A6P1ZIF4"/>
<evidence type="ECO:0000313" key="4">
    <source>
        <dbReference type="Proteomes" id="UP000434052"/>
    </source>
</evidence>
<evidence type="ECO:0000313" key="5">
    <source>
        <dbReference type="Proteomes" id="UP000503251"/>
    </source>
</evidence>
<name>A0A6P1ZIF4_9BACT</name>
<dbReference type="EMBL" id="CP039543">
    <property type="protein sequence ID" value="QJT09305.1"/>
    <property type="molecule type" value="Genomic_DNA"/>
</dbReference>
<organism evidence="3 4">
    <name type="scientific">Oceanidesulfovibrio marinus</name>
    <dbReference type="NCBI Taxonomy" id="370038"/>
    <lineage>
        <taxon>Bacteria</taxon>
        <taxon>Pseudomonadati</taxon>
        <taxon>Thermodesulfobacteriota</taxon>
        <taxon>Desulfovibrionia</taxon>
        <taxon>Desulfovibrionales</taxon>
        <taxon>Desulfovibrionaceae</taxon>
        <taxon>Oceanidesulfovibrio</taxon>
    </lineage>
</organism>
<reference evidence="3 4" key="1">
    <citation type="submission" date="2018-06" db="EMBL/GenBank/DDBJ databases">
        <title>Complete genome of Desulfovibrio marinus P48SEP.</title>
        <authorList>
            <person name="Crispim J.S."/>
            <person name="Vidigal P.M.P."/>
            <person name="Silva L.C.F."/>
            <person name="Araujo L.C."/>
            <person name="Laguardia C.N."/>
            <person name="Dias R.S."/>
            <person name="Sousa M.P."/>
            <person name="Paula S.O."/>
            <person name="Silva C."/>
        </authorList>
    </citation>
    <scope>NUCLEOTIDE SEQUENCE [LARGE SCALE GENOMIC DNA]</scope>
    <source>
        <strain evidence="3 4">P48SEP</strain>
    </source>
</reference>
<dbReference type="Pfam" id="PF09838">
    <property type="entry name" value="DUF2065"/>
    <property type="match status" value="1"/>
</dbReference>
<dbReference type="InterPro" id="IPR019201">
    <property type="entry name" value="DUF2065"/>
</dbReference>
<dbReference type="OrthoDB" id="5460292at2"/>
<dbReference type="RefSeq" id="WP_144305982.1">
    <property type="nucleotide sequence ID" value="NZ_CP039543.1"/>
</dbReference>
<protein>
    <submittedName>
        <fullName evidence="3">DUF2065 domain-containing protein</fullName>
    </submittedName>
</protein>
<evidence type="ECO:0000313" key="2">
    <source>
        <dbReference type="EMBL" id="QJT09305.1"/>
    </source>
</evidence>
<evidence type="ECO:0000313" key="3">
    <source>
        <dbReference type="EMBL" id="TVM32799.1"/>
    </source>
</evidence>
<accession>A0A6P1ZIF4</accession>
<keyword evidence="1" id="KW-0812">Transmembrane</keyword>
<reference evidence="2 5" key="2">
    <citation type="submission" date="2019-04" db="EMBL/GenBank/DDBJ databases">
        <title>Isolation and culture of sulfate reducing bacteria from the cold seep of the South China Sea.</title>
        <authorList>
            <person name="Sun C."/>
            <person name="Liu R."/>
        </authorList>
    </citation>
    <scope>NUCLEOTIDE SEQUENCE [LARGE SCALE GENOMIC DNA]</scope>
    <source>
        <strain evidence="2 5">CS1</strain>
    </source>
</reference>
<keyword evidence="1" id="KW-1133">Transmembrane helix</keyword>
<dbReference type="Proteomes" id="UP000434052">
    <property type="component" value="Unassembled WGS sequence"/>
</dbReference>
<gene>
    <name evidence="3" type="ORF">DQK91_13900</name>
    <name evidence="2" type="ORF">E8L03_10285</name>
</gene>
<proteinExistence type="predicted"/>
<sequence>MDFNWKTFITALGLAFVIEGLPYFLFAERMPKILAMLAERPPSFLRGMGLMAMIIGLAVLLVVRA</sequence>
<evidence type="ECO:0000256" key="1">
    <source>
        <dbReference type="SAM" id="Phobius"/>
    </source>
</evidence>
<dbReference type="Proteomes" id="UP000503251">
    <property type="component" value="Chromosome"/>
</dbReference>